<evidence type="ECO:0000313" key="1">
    <source>
        <dbReference type="EMBL" id="PJJ55921.1"/>
    </source>
</evidence>
<dbReference type="OrthoDB" id="5402478at2"/>
<dbReference type="Gene3D" id="3.30.530.20">
    <property type="match status" value="1"/>
</dbReference>
<dbReference type="RefSeq" id="WP_039357519.1">
    <property type="nucleotide sequence ID" value="NZ_PGEZ01000001.1"/>
</dbReference>
<reference evidence="1 2" key="1">
    <citation type="submission" date="2017-11" db="EMBL/GenBank/DDBJ databases">
        <title>Genomic Encyclopedia of Archaeal and Bacterial Type Strains, Phase II (KMG-II): From Individual Species to Whole Genera.</title>
        <authorList>
            <person name="Goeker M."/>
        </authorList>
    </citation>
    <scope>NUCLEOTIDE SEQUENCE [LARGE SCALE GENOMIC DNA]</scope>
    <source>
        <strain evidence="1 2">DSM 27763</strain>
    </source>
</reference>
<evidence type="ECO:0000313" key="2">
    <source>
        <dbReference type="Proteomes" id="UP000230842"/>
    </source>
</evidence>
<dbReference type="Pfam" id="PF10604">
    <property type="entry name" value="Polyketide_cyc2"/>
    <property type="match status" value="1"/>
</dbReference>
<dbReference type="InterPro" id="IPR023393">
    <property type="entry name" value="START-like_dom_sf"/>
</dbReference>
<sequence>MTGQHYSFRARWTLPVGRSRALDVLADLERYGHWWPEVRSVVGIDEDTARVTIRAALPYTLRLTLHRRRVDHDVGHLEAEIAGDLEGWASWRVRDDDGRRTRLDYRQEVVTTSAWMNVSAPFLQPLFRANHAVMMRRGQAGVTRMLRQASTAS</sequence>
<name>A0A0B2BDV6_9ACTN</name>
<gene>
    <name evidence="1" type="ORF">CLV56_0124</name>
</gene>
<proteinExistence type="predicted"/>
<comment type="caution">
    <text evidence="1">The sequence shown here is derived from an EMBL/GenBank/DDBJ whole genome shotgun (WGS) entry which is preliminary data.</text>
</comment>
<dbReference type="AlphaFoldDB" id="A0A0B2BDV6"/>
<accession>A0A0B2BDV6</accession>
<keyword evidence="2" id="KW-1185">Reference proteome</keyword>
<protein>
    <submittedName>
        <fullName evidence="1">Polyketide cyclase/dehydrase/lipid transport protein</fullName>
    </submittedName>
</protein>
<dbReference type="InterPro" id="IPR019587">
    <property type="entry name" value="Polyketide_cyclase/dehydratase"/>
</dbReference>
<dbReference type="EMBL" id="PGEZ01000001">
    <property type="protein sequence ID" value="PJJ55921.1"/>
    <property type="molecule type" value="Genomic_DNA"/>
</dbReference>
<dbReference type="Proteomes" id="UP000230842">
    <property type="component" value="Unassembled WGS sequence"/>
</dbReference>
<organism evidence="1 2">
    <name type="scientific">Mumia flava</name>
    <dbReference type="NCBI Taxonomy" id="1348852"/>
    <lineage>
        <taxon>Bacteria</taxon>
        <taxon>Bacillati</taxon>
        <taxon>Actinomycetota</taxon>
        <taxon>Actinomycetes</taxon>
        <taxon>Propionibacteriales</taxon>
        <taxon>Nocardioidaceae</taxon>
        <taxon>Mumia</taxon>
    </lineage>
</organism>
<dbReference type="SUPFAM" id="SSF55961">
    <property type="entry name" value="Bet v1-like"/>
    <property type="match status" value="1"/>
</dbReference>